<sequence length="2285" mass="233708">MGDEMDAVIPEREMKDFQFRALKKVRIFDSPEELPKERSNLLAVSNKYGLVFAGGASGLQIFPAKNLLIQNKPGDDPNKIVDKVQSLLVPMKFPIHHLALSCDNLTLSVCMMSSEYGSIIAFFDVRTFSNEAKQQKRPFAYHKLLKDAGGMVIDMKWNPTVSSMVAVCLADGSIAVLQITEAVKVCATLPSTVGVTSVCWSPKGKQLAVGKQNGTVVQYLPVSLALDFRTFLLKLPTSILITYIDHVADECCHRTLQEKKVIPCPPFYEADHPVRVLDVLWIGTYEFTIVYAAADGTLETAPDVVMALLPKKEEKHPEVFVNFMEPCYGSCTERQHHYYLSYIEEWDLVLAASAASTEVSILARQSSQSNWESWLLEDSSRAELPVTDKSDDSLPMGVAIDYTNQVEITINDEKTLPPAPVLMLLSTDGVLCPFYMINQNPGVRSPLRTPERLSLEGERQPKSSGSTPTTPTSSQAPQKLDAAAAVAPASVPPSSPAAPTSTFSLPSAVGGPAVFSFGSSSLKSSGSVTGEAAPCSSASDSSKAALGPGASSFSFAPPPPQASLVLTPAASPMAPSAASFSFGSSGFKPTLESTPVPSVSAPNAGMKPTFPPSASAVKVNLSEKFTAAATSAPVHSSQSAPSMLPFSSASKPASSGPLSHPAPLSASSSSLSSKSSVSSSVSAGRSAQGGPSPVPSMVQKSPRITPPVAKSGSPQAKSLQPPVTEKQGHQWKESDPVMAGIGEEVTHFQKELEELKARTSKACFQVGTSEEMRMLRTESDDLHTFLLEIKETTESLHGDISTLKTTLLEGFAGVEEAREQNERNRDSGYLHLLYKRPLDPRSEAQLQEIRRLHQYVKFAVQDVNDVLDLEWDRHLEQKRKQKRLLVPERETLFNTLANNREIINQQRKRLNHLVDSLQQLRLYNQTSQWGLPLAVPSQSSTHSSDLSFCKSVEISDPAVRQFTPEVTKVVVVGSYVTLSYFSFDSDLESLRNALLKTTIDSQTKPLPKVPAKLSPVKQAQLRNFLAKRKTPPVRSTAPASLSRSAFLCQRYYEDLDEVSSTSSISQSLEGEDTRASCKDDDAVIQVPRHAPVVRTPSIQPSLLPQATPFAKSHLIHGSPGVMGTSVSTPASKIIPQGADSTMLATKTVKHGAPGPSHPISAPQAAAAAALRRQMASQAPAVSTLTESTLKNVPQVVNVQELKNNPTAPSAAIGYVTTFHQELFSVAEEGRVEGRFLSLNVGIVRTSVIQAVGVWCPLLVQRSSVPYSAAKTPHPMLTPAAANQAKQGSLINSLKPSGPTPASSQLSSGDKASGPVATKIETAVTSTPSVVGQFSKSFAFSPSGTGFNFGIITPTPSSNFTATQGATPPGKESNQLDTFSFGGTGKPFYEAVPESSPPSGMTTSSSTGAAGPSPGESASSGGRPVAPSGIALSTPSGKLEAPPSKLGELLFPSSLAGETLGSFSGLRVGQADDSTKAASKASSPGGTGASAQPTKTSAVPSGFSFTGPVVLGKPAEPPVTSSAATTAVTPAAAAGPGPGPGSSSTGIFGSLPLTSAGPSSVISFGGLSLSGSKTSFPFGGQQTSSTAPSSAVAAATPLPTSLPALSFGSLLSSASAPALPTSPGKSPEAATSSAVPEKPGGSEASVSAASLLGQQPSTQLPQAPPQTSDSVKKEPALAQPAVSSPGTAAPSATVLAPSAEATPTATGAPDAKTEPPAPAPAPAAPGQIAVAAPAVPGAGPVAPETSRPPATSSAVSGDAPGPATEPAVFGAVTSGSPVFTQPPAASSSSAFSQLTSHTATAPSATPVFGQVAASTAPSLFGQQAGGIASTAAAAPQVSGSGFGSPAFGTSAPAAFGQTSFGQAPAFGQPTSSPASGFSFSQPGFSSVPAFGQSASPTPASTSGNVFGASSGASSSSSFSFGQSSANTGGGLFGQSSPPAFGQSPGFGQGGSVFGGASATTTTAPSSGFSFCQASGFGSSNTGSLFGQAASTGGTVFGQQSSSSSGSVFGSGNTGRGGGFFSGLGGKPSQDAANKNPFSSASGGFGSTATPNTSNLFGNSGAKTFGGFASSSFGDQKPAGTFSAGGGSVASQGFGFSTPSKTGGFGAAPVFGSPPTFGGSPGFGGVPAFGSAPAFTSPLGSTGGKVFGEGTAAASAGGFGFGGSSNTTSFGTLASQNAPTFGSLSQQPSAFGTQSGGFSAFGSGSGACPSSMVVWQQALGSVDLRISDTWQEVPGLASPQGLSLREKIVPSDEQSLEGRTREMLLLILLFVSQELPGLQADYQVLFF</sequence>
<dbReference type="PANTHER" id="PTHR23193">
    <property type="entry name" value="NUCLEAR PORE COMPLEX PROTEIN NUP"/>
    <property type="match status" value="1"/>
</dbReference>
<evidence type="ECO:0000259" key="5">
    <source>
        <dbReference type="Pfam" id="PF16755"/>
    </source>
</evidence>
<evidence type="ECO:0000256" key="4">
    <source>
        <dbReference type="SAM" id="MobiDB-lite"/>
    </source>
</evidence>
<feature type="region of interest" description="Disordered" evidence="4">
    <location>
        <begin position="1927"/>
        <end position="1946"/>
    </location>
</feature>
<name>A0AB34HN66_ESCRO</name>
<dbReference type="InterPro" id="IPR026054">
    <property type="entry name" value="Nucleoporin"/>
</dbReference>
<dbReference type="GO" id="GO:0006405">
    <property type="term" value="P:RNA export from nucleus"/>
    <property type="evidence" value="ECO:0007669"/>
    <property type="project" value="TreeGrafter"/>
</dbReference>
<comment type="subcellular location">
    <subcellularLocation>
        <location evidence="1">Nucleus</location>
    </subcellularLocation>
</comment>
<comment type="caution">
    <text evidence="6">The sequence shown here is derived from an EMBL/GenBank/DDBJ whole genome shotgun (WGS) entry which is preliminary data.</text>
</comment>
<dbReference type="GO" id="GO:0008139">
    <property type="term" value="F:nuclear localization sequence binding"/>
    <property type="evidence" value="ECO:0007669"/>
    <property type="project" value="TreeGrafter"/>
</dbReference>
<dbReference type="GO" id="GO:0017056">
    <property type="term" value="F:structural constituent of nuclear pore"/>
    <property type="evidence" value="ECO:0007669"/>
    <property type="project" value="TreeGrafter"/>
</dbReference>
<dbReference type="GO" id="GO:0005643">
    <property type="term" value="C:nuclear pore"/>
    <property type="evidence" value="ECO:0007669"/>
    <property type="project" value="TreeGrafter"/>
</dbReference>
<feature type="region of interest" description="Disordered" evidence="4">
    <location>
        <begin position="454"/>
        <end position="501"/>
    </location>
</feature>
<dbReference type="InterPro" id="IPR015943">
    <property type="entry name" value="WD40/YVTN_repeat-like_dom_sf"/>
</dbReference>
<feature type="domain" description="Nucleoporin Nup159/Nup146 N-terminal" evidence="5">
    <location>
        <begin position="35"/>
        <end position="221"/>
    </location>
</feature>
<proteinExistence type="predicted"/>
<evidence type="ECO:0000256" key="3">
    <source>
        <dbReference type="ARBA" id="ARBA00023242"/>
    </source>
</evidence>
<dbReference type="SMART" id="SM00320">
    <property type="entry name" value="WD40"/>
    <property type="match status" value="2"/>
</dbReference>
<feature type="compositionally biased region" description="Polar residues" evidence="4">
    <location>
        <begin position="1289"/>
        <end position="1309"/>
    </location>
</feature>
<feature type="region of interest" description="Disordered" evidence="4">
    <location>
        <begin position="2017"/>
        <end position="2043"/>
    </location>
</feature>
<evidence type="ECO:0000256" key="2">
    <source>
        <dbReference type="ARBA" id="ARBA00022448"/>
    </source>
</evidence>
<feature type="region of interest" description="Disordered" evidence="4">
    <location>
        <begin position="1473"/>
        <end position="1499"/>
    </location>
</feature>
<evidence type="ECO:0000313" key="6">
    <source>
        <dbReference type="EMBL" id="KAJ8792441.1"/>
    </source>
</evidence>
<dbReference type="GO" id="GO:0006606">
    <property type="term" value="P:protein import into nucleus"/>
    <property type="evidence" value="ECO:0007669"/>
    <property type="project" value="TreeGrafter"/>
</dbReference>
<accession>A0AB34HN66</accession>
<feature type="compositionally biased region" description="Low complexity" evidence="4">
    <location>
        <begin position="1932"/>
        <end position="1942"/>
    </location>
</feature>
<evidence type="ECO:0000313" key="7">
    <source>
        <dbReference type="Proteomes" id="UP001159641"/>
    </source>
</evidence>
<feature type="compositionally biased region" description="Polar residues" evidence="4">
    <location>
        <begin position="1643"/>
        <end position="1668"/>
    </location>
</feature>
<feature type="compositionally biased region" description="Polar residues" evidence="4">
    <location>
        <begin position="633"/>
        <end position="651"/>
    </location>
</feature>
<feature type="region of interest" description="Disordered" evidence="4">
    <location>
        <begin position="526"/>
        <end position="548"/>
    </location>
</feature>
<feature type="compositionally biased region" description="Low complexity" evidence="4">
    <location>
        <begin position="1475"/>
        <end position="1492"/>
    </location>
</feature>
<reference evidence="6 7" key="1">
    <citation type="submission" date="2022-11" db="EMBL/GenBank/DDBJ databases">
        <title>Whole genome sequence of Eschrichtius robustus ER-17-0199.</title>
        <authorList>
            <person name="Bruniche-Olsen A."/>
            <person name="Black A.N."/>
            <person name="Fields C.J."/>
            <person name="Walden K."/>
            <person name="Dewoody J.A."/>
        </authorList>
    </citation>
    <scope>NUCLEOTIDE SEQUENCE [LARGE SCALE GENOMIC DNA]</scope>
    <source>
        <strain evidence="6">ER-17-0199</strain>
        <tissue evidence="6">Blubber</tissue>
    </source>
</reference>
<dbReference type="Proteomes" id="UP001159641">
    <property type="component" value="Unassembled WGS sequence"/>
</dbReference>
<protein>
    <recommendedName>
        <fullName evidence="5">Nucleoporin Nup159/Nup146 N-terminal domain-containing protein</fullName>
    </recommendedName>
</protein>
<gene>
    <name evidence="6" type="ORF">J1605_019660</name>
</gene>
<evidence type="ECO:0000256" key="1">
    <source>
        <dbReference type="ARBA" id="ARBA00004123"/>
    </source>
</evidence>
<feature type="region of interest" description="Disordered" evidence="4">
    <location>
        <begin position="1289"/>
        <end position="1313"/>
    </location>
</feature>
<dbReference type="Gene3D" id="2.130.10.10">
    <property type="entry name" value="YVTN repeat-like/Quinoprotein amine dehydrogenase"/>
    <property type="match status" value="1"/>
</dbReference>
<feature type="domain" description="Nucleoporin Nup159/Nup146 N-terminal" evidence="5">
    <location>
        <begin position="255"/>
        <end position="431"/>
    </location>
</feature>
<feature type="compositionally biased region" description="Low complexity" evidence="4">
    <location>
        <begin position="652"/>
        <end position="686"/>
    </location>
</feature>
<keyword evidence="3" id="KW-0539">Nucleus</keyword>
<feature type="region of interest" description="Disordered" evidence="4">
    <location>
        <begin position="1357"/>
        <end position="1444"/>
    </location>
</feature>
<dbReference type="Pfam" id="PF16755">
    <property type="entry name" value="Beta-prop_NUP159_NUP214"/>
    <property type="match status" value="2"/>
</dbReference>
<feature type="compositionally biased region" description="Low complexity" evidence="4">
    <location>
        <begin position="1723"/>
        <end position="1742"/>
    </location>
</feature>
<feature type="region of interest" description="Disordered" evidence="4">
    <location>
        <begin position="631"/>
        <end position="732"/>
    </location>
</feature>
<feature type="compositionally biased region" description="Low complexity" evidence="4">
    <location>
        <begin position="462"/>
        <end position="489"/>
    </location>
</feature>
<keyword evidence="2" id="KW-0813">Transport</keyword>
<feature type="compositionally biased region" description="Polar residues" evidence="4">
    <location>
        <begin position="1357"/>
        <end position="1377"/>
    </location>
</feature>
<dbReference type="FunFam" id="2.130.10.10:FF:003585">
    <property type="entry name" value="Nucleoporin 214"/>
    <property type="match status" value="1"/>
</dbReference>
<organism evidence="6 7">
    <name type="scientific">Eschrichtius robustus</name>
    <name type="common">California gray whale</name>
    <name type="synonym">Eschrichtius gibbosus</name>
    <dbReference type="NCBI Taxonomy" id="9764"/>
    <lineage>
        <taxon>Eukaryota</taxon>
        <taxon>Metazoa</taxon>
        <taxon>Chordata</taxon>
        <taxon>Craniata</taxon>
        <taxon>Vertebrata</taxon>
        <taxon>Euteleostomi</taxon>
        <taxon>Mammalia</taxon>
        <taxon>Eutheria</taxon>
        <taxon>Laurasiatheria</taxon>
        <taxon>Artiodactyla</taxon>
        <taxon>Whippomorpha</taxon>
        <taxon>Cetacea</taxon>
        <taxon>Mysticeti</taxon>
        <taxon>Eschrichtiidae</taxon>
        <taxon>Eschrichtius</taxon>
    </lineage>
</organism>
<dbReference type="PANTHER" id="PTHR23193:SF21">
    <property type="entry name" value="NUCLEAR PORE COMPLEX PROTEIN NUP214"/>
    <property type="match status" value="1"/>
</dbReference>
<dbReference type="InterPro" id="IPR001680">
    <property type="entry name" value="WD40_rpt"/>
</dbReference>
<dbReference type="EMBL" id="JAIQCJ010001090">
    <property type="protein sequence ID" value="KAJ8792441.1"/>
    <property type="molecule type" value="Genomic_DNA"/>
</dbReference>
<feature type="compositionally biased region" description="Low complexity" evidence="4">
    <location>
        <begin position="1392"/>
        <end position="1421"/>
    </location>
</feature>
<keyword evidence="7" id="KW-1185">Reference proteome</keyword>
<feature type="region of interest" description="Disordered" evidence="4">
    <location>
        <begin position="1614"/>
        <end position="1768"/>
    </location>
</feature>
<dbReference type="SUPFAM" id="SSF117289">
    <property type="entry name" value="Nucleoporin domain"/>
    <property type="match status" value="1"/>
</dbReference>
<dbReference type="InterPro" id="IPR039462">
    <property type="entry name" value="Nup159/Nup146_N"/>
</dbReference>